<dbReference type="InterPro" id="IPR027417">
    <property type="entry name" value="P-loop_NTPase"/>
</dbReference>
<dbReference type="EMBL" id="JBHSEW010000001">
    <property type="protein sequence ID" value="MFC4620803.1"/>
    <property type="molecule type" value="Genomic_DNA"/>
</dbReference>
<evidence type="ECO:0000259" key="1">
    <source>
        <dbReference type="SMART" id="SM00382"/>
    </source>
</evidence>
<name>A0ABV9GS29_9BURK</name>
<dbReference type="GO" id="GO:0005524">
    <property type="term" value="F:ATP binding"/>
    <property type="evidence" value="ECO:0007669"/>
    <property type="project" value="UniProtKB-KW"/>
</dbReference>
<dbReference type="SMART" id="SM00382">
    <property type="entry name" value="AAA"/>
    <property type="match status" value="1"/>
</dbReference>
<dbReference type="InterPro" id="IPR003593">
    <property type="entry name" value="AAA+_ATPase"/>
</dbReference>
<dbReference type="Gene3D" id="3.40.50.300">
    <property type="entry name" value="P-loop containing nucleotide triphosphate hydrolases"/>
    <property type="match status" value="1"/>
</dbReference>
<accession>A0ABV9GS29</accession>
<dbReference type="RefSeq" id="WP_175854408.1">
    <property type="nucleotide sequence ID" value="NZ_JBHSEW010000001.1"/>
</dbReference>
<reference evidence="3" key="1">
    <citation type="journal article" date="2019" name="Int. J. Syst. Evol. Microbiol.">
        <title>The Global Catalogue of Microorganisms (GCM) 10K type strain sequencing project: providing services to taxonomists for standard genome sequencing and annotation.</title>
        <authorList>
            <consortium name="The Broad Institute Genomics Platform"/>
            <consortium name="The Broad Institute Genome Sequencing Center for Infectious Disease"/>
            <person name="Wu L."/>
            <person name="Ma J."/>
        </authorList>
    </citation>
    <scope>NUCLEOTIDE SEQUENCE [LARGE SCALE GENOMIC DNA]</scope>
    <source>
        <strain evidence="3">JCM 11650</strain>
    </source>
</reference>
<evidence type="ECO:0000313" key="2">
    <source>
        <dbReference type="EMBL" id="MFC4620803.1"/>
    </source>
</evidence>
<feature type="domain" description="AAA+ ATPase" evidence="1">
    <location>
        <begin position="114"/>
        <end position="242"/>
    </location>
</feature>
<dbReference type="CDD" id="cd00009">
    <property type="entry name" value="AAA"/>
    <property type="match status" value="1"/>
</dbReference>
<keyword evidence="2" id="KW-0547">Nucleotide-binding</keyword>
<organism evidence="2 3">
    <name type="scientific">Comamonas nitrativorans</name>
    <dbReference type="NCBI Taxonomy" id="108437"/>
    <lineage>
        <taxon>Bacteria</taxon>
        <taxon>Pseudomonadati</taxon>
        <taxon>Pseudomonadota</taxon>
        <taxon>Betaproteobacteria</taxon>
        <taxon>Burkholderiales</taxon>
        <taxon>Comamonadaceae</taxon>
        <taxon>Comamonas</taxon>
    </lineage>
</organism>
<dbReference type="PANTHER" id="PTHR30050">
    <property type="entry name" value="CHROMOSOMAL REPLICATION INITIATOR PROTEIN DNAA"/>
    <property type="match status" value="1"/>
</dbReference>
<dbReference type="Proteomes" id="UP001595967">
    <property type="component" value="Unassembled WGS sequence"/>
</dbReference>
<protein>
    <submittedName>
        <fullName evidence="2">ATP-binding protein</fullName>
    </submittedName>
</protein>
<evidence type="ECO:0000313" key="3">
    <source>
        <dbReference type="Proteomes" id="UP001595967"/>
    </source>
</evidence>
<sequence>MKAIADLGLHAPPKTQIAVCEKHGEYESRCFLSNVWTKCPACSAEAVAKEREAEEAKVRAERMAAWQRKIGDAGIPERFRDRRLETYVARTEGQRRALAFARSYADGFDAALKTGRSALFIGKPGTGKTHLAVGIGLQIMERDSRSVLFMTVMRAVRRVKDTWGRNSTQSESEAIASLVFPDLLILDEVGVQFGSDAERLILFDVLNERYEKRRPTLLLSNFTRDEVQAFLGERIFDRLREDGGEFIPFDWESHRGGMA</sequence>
<dbReference type="InterPro" id="IPR002611">
    <property type="entry name" value="IstB_ATP-bd"/>
</dbReference>
<keyword evidence="3" id="KW-1185">Reference proteome</keyword>
<dbReference type="Pfam" id="PF01695">
    <property type="entry name" value="IstB_IS21"/>
    <property type="match status" value="1"/>
</dbReference>
<keyword evidence="2" id="KW-0067">ATP-binding</keyword>
<dbReference type="SUPFAM" id="SSF52540">
    <property type="entry name" value="P-loop containing nucleoside triphosphate hydrolases"/>
    <property type="match status" value="1"/>
</dbReference>
<dbReference type="PANTHER" id="PTHR30050:SF4">
    <property type="entry name" value="ATP-BINDING PROTEIN RV3427C IN INSERTION SEQUENCE-RELATED"/>
    <property type="match status" value="1"/>
</dbReference>
<comment type="caution">
    <text evidence="2">The sequence shown here is derived from an EMBL/GenBank/DDBJ whole genome shotgun (WGS) entry which is preliminary data.</text>
</comment>
<gene>
    <name evidence="2" type="ORF">ACFO3A_01040</name>
</gene>
<proteinExistence type="predicted"/>